<dbReference type="SUPFAM" id="SSF53067">
    <property type="entry name" value="Actin-like ATPase domain"/>
    <property type="match status" value="2"/>
</dbReference>
<sequence>MKFALFLADEPMERLWSGAIERIGLRNGNFRAVDAQGGPVIDESRDVVDHETALRLLLDGIGQHLPGPPPSAVGHRVVHGGPECDCPLVVTAAVEARLRELVPLAPLHQPHNLAGIAAVRNASPGLPQVAAFDTAFHHGLPRLATLTALPRKFRGEGIRRYGFHGLSYEYAVDALRRNGVDVERERIIVAHLGNGASMCAVKAGRSVETTMGFSTVAGLPMGTRCGDLDPGIVLHLITEQGMTVEGVQRLLYEESGLLGLSGLSRNMADLLARQDVPEAAEAIDYFCHHARRHLAGLTAALGGLDRVVFTGGIGANSPEIRSRICDGLAYLGLRLDAGRNANHARVISADASSVPIEAFKADEELIIARQTRDLLRMSFSEAKVRAHG</sequence>
<reference evidence="8" key="1">
    <citation type="journal article" date="2015" name="Nature">
        <title>Complex archaea that bridge the gap between prokaryotes and eukaryotes.</title>
        <authorList>
            <person name="Spang A."/>
            <person name="Saw J.H."/>
            <person name="Jorgensen S.L."/>
            <person name="Zaremba-Niedzwiedzka K."/>
            <person name="Martijn J."/>
            <person name="Lind A.E."/>
            <person name="van Eijk R."/>
            <person name="Schleper C."/>
            <person name="Guy L."/>
            <person name="Ettema T.J."/>
        </authorList>
    </citation>
    <scope>NUCLEOTIDE SEQUENCE</scope>
</reference>
<dbReference type="InterPro" id="IPR004372">
    <property type="entry name" value="Ac/propionate_kinase"/>
</dbReference>
<comment type="caution">
    <text evidence="8">The sequence shown here is derived from an EMBL/GenBank/DDBJ whole genome shotgun (WGS) entry which is preliminary data.</text>
</comment>
<evidence type="ECO:0000256" key="5">
    <source>
        <dbReference type="ARBA" id="ARBA00022777"/>
    </source>
</evidence>
<evidence type="ECO:0000256" key="6">
    <source>
        <dbReference type="ARBA" id="ARBA00022840"/>
    </source>
</evidence>
<keyword evidence="1" id="KW-0963">Cytoplasm</keyword>
<evidence type="ECO:0000256" key="2">
    <source>
        <dbReference type="ARBA" id="ARBA00022679"/>
    </source>
</evidence>
<dbReference type="PANTHER" id="PTHR21060">
    <property type="entry name" value="ACETATE KINASE"/>
    <property type="match status" value="1"/>
</dbReference>
<dbReference type="InterPro" id="IPR043129">
    <property type="entry name" value="ATPase_NBD"/>
</dbReference>
<dbReference type="PIRSF" id="PIRSF000722">
    <property type="entry name" value="Acetate_prop_kin"/>
    <property type="match status" value="1"/>
</dbReference>
<dbReference type="GO" id="GO:0005524">
    <property type="term" value="F:ATP binding"/>
    <property type="evidence" value="ECO:0007669"/>
    <property type="project" value="UniProtKB-KW"/>
</dbReference>
<dbReference type="GO" id="GO:0006083">
    <property type="term" value="P:acetate metabolic process"/>
    <property type="evidence" value="ECO:0007669"/>
    <property type="project" value="TreeGrafter"/>
</dbReference>
<gene>
    <name evidence="8" type="ORF">LCGC14_1427500</name>
</gene>
<evidence type="ECO:0008006" key="9">
    <source>
        <dbReference type="Google" id="ProtNLM"/>
    </source>
</evidence>
<dbReference type="HAMAP" id="MF_00020">
    <property type="entry name" value="Acetate_kinase"/>
    <property type="match status" value="1"/>
</dbReference>
<dbReference type="GO" id="GO:0046872">
    <property type="term" value="F:metal ion binding"/>
    <property type="evidence" value="ECO:0007669"/>
    <property type="project" value="UniProtKB-KW"/>
</dbReference>
<protein>
    <recommendedName>
        <fullName evidence="9">Acetate kinase</fullName>
    </recommendedName>
</protein>
<dbReference type="EMBL" id="LAZR01009583">
    <property type="protein sequence ID" value="KKM71748.1"/>
    <property type="molecule type" value="Genomic_DNA"/>
</dbReference>
<keyword evidence="4" id="KW-0547">Nucleotide-binding</keyword>
<dbReference type="PRINTS" id="PR00471">
    <property type="entry name" value="ACETATEKNASE"/>
</dbReference>
<evidence type="ECO:0000313" key="8">
    <source>
        <dbReference type="EMBL" id="KKM71748.1"/>
    </source>
</evidence>
<proteinExistence type="inferred from homology"/>
<dbReference type="Pfam" id="PF00871">
    <property type="entry name" value="Acetate_kinase"/>
    <property type="match status" value="1"/>
</dbReference>
<evidence type="ECO:0000256" key="4">
    <source>
        <dbReference type="ARBA" id="ARBA00022741"/>
    </source>
</evidence>
<dbReference type="AlphaFoldDB" id="A0A0F9JPW3"/>
<name>A0A0F9JPW3_9ZZZZ</name>
<dbReference type="InterPro" id="IPR023865">
    <property type="entry name" value="Aliphatic_acid_kinase_CS"/>
</dbReference>
<keyword evidence="2" id="KW-0808">Transferase</keyword>
<evidence type="ECO:0000256" key="7">
    <source>
        <dbReference type="ARBA" id="ARBA00022842"/>
    </source>
</evidence>
<keyword evidence="6" id="KW-0067">ATP-binding</keyword>
<keyword evidence="5" id="KW-0418">Kinase</keyword>
<dbReference type="GO" id="GO:0005829">
    <property type="term" value="C:cytosol"/>
    <property type="evidence" value="ECO:0007669"/>
    <property type="project" value="TreeGrafter"/>
</dbReference>
<dbReference type="PROSITE" id="PS01076">
    <property type="entry name" value="ACETATE_KINASE_2"/>
    <property type="match status" value="1"/>
</dbReference>
<dbReference type="InterPro" id="IPR000890">
    <property type="entry name" value="Aliphatic_acid_kin_short-chain"/>
</dbReference>
<accession>A0A0F9JPW3</accession>
<dbReference type="NCBIfam" id="TIGR00016">
    <property type="entry name" value="ackA"/>
    <property type="match status" value="1"/>
</dbReference>
<evidence type="ECO:0000256" key="1">
    <source>
        <dbReference type="ARBA" id="ARBA00022490"/>
    </source>
</evidence>
<dbReference type="GO" id="GO:0008776">
    <property type="term" value="F:acetate kinase activity"/>
    <property type="evidence" value="ECO:0007669"/>
    <property type="project" value="TreeGrafter"/>
</dbReference>
<evidence type="ECO:0000256" key="3">
    <source>
        <dbReference type="ARBA" id="ARBA00022723"/>
    </source>
</evidence>
<dbReference type="Gene3D" id="3.30.420.40">
    <property type="match status" value="2"/>
</dbReference>
<keyword evidence="3" id="KW-0479">Metal-binding</keyword>
<dbReference type="PANTHER" id="PTHR21060:SF21">
    <property type="entry name" value="ACETATE KINASE"/>
    <property type="match status" value="1"/>
</dbReference>
<organism evidence="8">
    <name type="scientific">marine sediment metagenome</name>
    <dbReference type="NCBI Taxonomy" id="412755"/>
    <lineage>
        <taxon>unclassified sequences</taxon>
        <taxon>metagenomes</taxon>
        <taxon>ecological metagenomes</taxon>
    </lineage>
</organism>
<keyword evidence="7" id="KW-0460">Magnesium</keyword>